<gene>
    <name evidence="3" type="ORF">RND71_042803</name>
</gene>
<protein>
    <recommendedName>
        <fullName evidence="5">DUF295 domain-containing protein</fullName>
    </recommendedName>
</protein>
<dbReference type="AlphaFoldDB" id="A0AAE1QRN9"/>
<proteinExistence type="predicted"/>
<dbReference type="InterPro" id="IPR050942">
    <property type="entry name" value="F-box_BR-signaling"/>
</dbReference>
<dbReference type="Pfam" id="PF03478">
    <property type="entry name" value="Beta-prop_KIB1-4"/>
    <property type="match status" value="1"/>
</dbReference>
<evidence type="ECO:0008006" key="5">
    <source>
        <dbReference type="Google" id="ProtNLM"/>
    </source>
</evidence>
<dbReference type="InterPro" id="IPR005174">
    <property type="entry name" value="KIB1-4_b-propeller"/>
</dbReference>
<dbReference type="SUPFAM" id="SSF81383">
    <property type="entry name" value="F-box domain"/>
    <property type="match status" value="1"/>
</dbReference>
<dbReference type="Pfam" id="PF00646">
    <property type="entry name" value="F-box"/>
    <property type="match status" value="1"/>
</dbReference>
<evidence type="ECO:0000313" key="3">
    <source>
        <dbReference type="EMBL" id="KAK4338316.1"/>
    </source>
</evidence>
<sequence>MANWPELPYDLVVTIAKRVTVMDDFVVFGAVCKSWRTAATKESFDVSLPQAPLLMLAADKDDDYREFYSLSREKVSRRVFLPEARGRVCFSTQGWLCTVEYTVDVTMFGPALTDIHYFNGQFYVTTRLDKVWVIDVAGPVVEPRLAVQIYDDTFWPYAIHFYSVEVSGAPLFVEQFAKNVAPDAPHYVLKTSKFRVWELDVIKGEAKEIKTLGDGAIFLGRNASISMDSSMFLGVSPNHIYLLIIGNSEMAVIWGLTILTLKKFNLFIPAFPSALFARQLGLYHHSDIKRIALPPLYAF</sequence>
<feature type="domain" description="KIB1-4 beta-propeller" evidence="2">
    <location>
        <begin position="112"/>
        <end position="243"/>
    </location>
</feature>
<dbReference type="EMBL" id="JAVYJV010000024">
    <property type="protein sequence ID" value="KAK4338316.1"/>
    <property type="molecule type" value="Genomic_DNA"/>
</dbReference>
<name>A0AAE1QRN9_9SOLA</name>
<evidence type="ECO:0000259" key="1">
    <source>
        <dbReference type="Pfam" id="PF00646"/>
    </source>
</evidence>
<dbReference type="InterPro" id="IPR001810">
    <property type="entry name" value="F-box_dom"/>
</dbReference>
<dbReference type="PANTHER" id="PTHR44259">
    <property type="entry name" value="OS07G0183000 PROTEIN-RELATED"/>
    <property type="match status" value="1"/>
</dbReference>
<feature type="domain" description="F-box" evidence="1">
    <location>
        <begin position="4"/>
        <end position="45"/>
    </location>
</feature>
<dbReference type="InterPro" id="IPR036047">
    <property type="entry name" value="F-box-like_dom_sf"/>
</dbReference>
<dbReference type="Gene3D" id="1.20.1280.50">
    <property type="match status" value="1"/>
</dbReference>
<keyword evidence="4" id="KW-1185">Reference proteome</keyword>
<comment type="caution">
    <text evidence="3">The sequence shown here is derived from an EMBL/GenBank/DDBJ whole genome shotgun (WGS) entry which is preliminary data.</text>
</comment>
<reference evidence="3" key="1">
    <citation type="submission" date="2023-12" db="EMBL/GenBank/DDBJ databases">
        <title>Genome assembly of Anisodus tanguticus.</title>
        <authorList>
            <person name="Wang Y.-J."/>
        </authorList>
    </citation>
    <scope>NUCLEOTIDE SEQUENCE</scope>
    <source>
        <strain evidence="3">KB-2021</strain>
        <tissue evidence="3">Leaf</tissue>
    </source>
</reference>
<organism evidence="3 4">
    <name type="scientific">Anisodus tanguticus</name>
    <dbReference type="NCBI Taxonomy" id="243964"/>
    <lineage>
        <taxon>Eukaryota</taxon>
        <taxon>Viridiplantae</taxon>
        <taxon>Streptophyta</taxon>
        <taxon>Embryophyta</taxon>
        <taxon>Tracheophyta</taxon>
        <taxon>Spermatophyta</taxon>
        <taxon>Magnoliopsida</taxon>
        <taxon>eudicotyledons</taxon>
        <taxon>Gunneridae</taxon>
        <taxon>Pentapetalae</taxon>
        <taxon>asterids</taxon>
        <taxon>lamiids</taxon>
        <taxon>Solanales</taxon>
        <taxon>Solanaceae</taxon>
        <taxon>Solanoideae</taxon>
        <taxon>Hyoscyameae</taxon>
        <taxon>Anisodus</taxon>
    </lineage>
</organism>
<evidence type="ECO:0000259" key="2">
    <source>
        <dbReference type="Pfam" id="PF03478"/>
    </source>
</evidence>
<evidence type="ECO:0000313" key="4">
    <source>
        <dbReference type="Proteomes" id="UP001291623"/>
    </source>
</evidence>
<accession>A0AAE1QRN9</accession>
<dbReference type="PANTHER" id="PTHR44259:SF52">
    <property type="entry name" value="UBIQUITIN-PROTEIN LIGASE"/>
    <property type="match status" value="1"/>
</dbReference>
<dbReference type="Proteomes" id="UP001291623">
    <property type="component" value="Unassembled WGS sequence"/>
</dbReference>